<sequence>MSNIAFRKMRISDIDMVYQLEVESFSVPWGAETFVRELTENKLAHYYVLLDNDEVIGYGGMWFIVDEAHITNIAVRKKRRGYGYGKKITSSLIDVAKESNMFRITLEVRESNSIAIGLYEKLGFISVGIRPNYYQDNKENAVIMWKELL</sequence>
<dbReference type="RefSeq" id="WP_338536280.1">
    <property type="nucleotide sequence ID" value="NZ_AP028654.1"/>
</dbReference>
<keyword evidence="2 5" id="KW-0963">Cytoplasm</keyword>
<evidence type="ECO:0000256" key="2">
    <source>
        <dbReference type="ARBA" id="ARBA00022490"/>
    </source>
</evidence>
<evidence type="ECO:0000313" key="8">
    <source>
        <dbReference type="Proteomes" id="UP001321786"/>
    </source>
</evidence>
<dbReference type="GO" id="GO:0005737">
    <property type="term" value="C:cytoplasm"/>
    <property type="evidence" value="ECO:0007669"/>
    <property type="project" value="UniProtKB-SubCell"/>
</dbReference>
<dbReference type="KEGG" id="hprf:HLPR_02510"/>
<dbReference type="InterPro" id="IPR000182">
    <property type="entry name" value="GNAT_dom"/>
</dbReference>
<dbReference type="NCBIfam" id="TIGR01575">
    <property type="entry name" value="rimI"/>
    <property type="match status" value="1"/>
</dbReference>
<keyword evidence="7" id="KW-0689">Ribosomal protein</keyword>
<protein>
    <recommendedName>
        <fullName evidence="5">[Ribosomal protein bS18]-alanine N-acetyltransferase</fullName>
        <ecNumber evidence="5">2.3.1.266</ecNumber>
    </recommendedName>
</protein>
<name>A0AAU9ESA1_9FIRM</name>
<keyword evidence="4" id="KW-0012">Acyltransferase</keyword>
<proteinExistence type="inferred from homology"/>
<dbReference type="PANTHER" id="PTHR43420:SF44">
    <property type="entry name" value="ACETYLTRANSFERASE YPEA"/>
    <property type="match status" value="1"/>
</dbReference>
<dbReference type="InterPro" id="IPR050680">
    <property type="entry name" value="YpeA/RimI_acetyltransf"/>
</dbReference>
<keyword evidence="7" id="KW-0687">Ribonucleoprotein</keyword>
<dbReference type="PANTHER" id="PTHR43420">
    <property type="entry name" value="ACETYLTRANSFERASE"/>
    <property type="match status" value="1"/>
</dbReference>
<evidence type="ECO:0000256" key="3">
    <source>
        <dbReference type="ARBA" id="ARBA00022679"/>
    </source>
</evidence>
<dbReference type="Proteomes" id="UP001321786">
    <property type="component" value="Chromosome"/>
</dbReference>
<comment type="subcellular location">
    <subcellularLocation>
        <location evidence="5">Cytoplasm</location>
    </subcellularLocation>
</comment>
<dbReference type="GO" id="GO:0005840">
    <property type="term" value="C:ribosome"/>
    <property type="evidence" value="ECO:0007669"/>
    <property type="project" value="UniProtKB-KW"/>
</dbReference>
<dbReference type="InterPro" id="IPR006464">
    <property type="entry name" value="AcTrfase_RimI/Ard1"/>
</dbReference>
<dbReference type="GO" id="GO:0008999">
    <property type="term" value="F:protein-N-terminal-alanine acetyltransferase activity"/>
    <property type="evidence" value="ECO:0007669"/>
    <property type="project" value="UniProtKB-EC"/>
</dbReference>
<accession>A0AAU9ESA1</accession>
<dbReference type="EMBL" id="AP028654">
    <property type="protein sequence ID" value="BEP27920.1"/>
    <property type="molecule type" value="Genomic_DNA"/>
</dbReference>
<organism evidence="7 8">
    <name type="scientific">Helicovermis profundi</name>
    <dbReference type="NCBI Taxonomy" id="3065157"/>
    <lineage>
        <taxon>Bacteria</taxon>
        <taxon>Bacillati</taxon>
        <taxon>Bacillota</taxon>
        <taxon>Clostridia</taxon>
        <taxon>Helicovermis</taxon>
    </lineage>
</organism>
<keyword evidence="3" id="KW-0808">Transferase</keyword>
<evidence type="ECO:0000256" key="1">
    <source>
        <dbReference type="ARBA" id="ARBA00005395"/>
    </source>
</evidence>
<dbReference type="PROSITE" id="PS51186">
    <property type="entry name" value="GNAT"/>
    <property type="match status" value="1"/>
</dbReference>
<dbReference type="Gene3D" id="3.40.630.30">
    <property type="match status" value="1"/>
</dbReference>
<dbReference type="Pfam" id="PF00583">
    <property type="entry name" value="Acetyltransf_1"/>
    <property type="match status" value="1"/>
</dbReference>
<evidence type="ECO:0000256" key="4">
    <source>
        <dbReference type="ARBA" id="ARBA00023315"/>
    </source>
</evidence>
<comment type="function">
    <text evidence="5">Acetylates the N-terminal alanine of ribosomal protein bS18.</text>
</comment>
<feature type="domain" description="N-acetyltransferase" evidence="6">
    <location>
        <begin position="4"/>
        <end position="149"/>
    </location>
</feature>
<comment type="catalytic activity">
    <reaction evidence="5">
        <text>N-terminal L-alanyl-[ribosomal protein bS18] + acetyl-CoA = N-terminal N(alpha)-acetyl-L-alanyl-[ribosomal protein bS18] + CoA + H(+)</text>
        <dbReference type="Rhea" id="RHEA:43756"/>
        <dbReference type="Rhea" id="RHEA-COMP:10676"/>
        <dbReference type="Rhea" id="RHEA-COMP:10677"/>
        <dbReference type="ChEBI" id="CHEBI:15378"/>
        <dbReference type="ChEBI" id="CHEBI:57287"/>
        <dbReference type="ChEBI" id="CHEBI:57288"/>
        <dbReference type="ChEBI" id="CHEBI:64718"/>
        <dbReference type="ChEBI" id="CHEBI:83683"/>
        <dbReference type="EC" id="2.3.1.266"/>
    </reaction>
</comment>
<comment type="similarity">
    <text evidence="1 5">Belongs to the acetyltransferase family. RimI subfamily.</text>
</comment>
<evidence type="ECO:0000259" key="6">
    <source>
        <dbReference type="PROSITE" id="PS51186"/>
    </source>
</evidence>
<evidence type="ECO:0000313" key="7">
    <source>
        <dbReference type="EMBL" id="BEP27920.1"/>
    </source>
</evidence>
<keyword evidence="8" id="KW-1185">Reference proteome</keyword>
<dbReference type="AlphaFoldDB" id="A0AAU9ESA1"/>
<gene>
    <name evidence="7" type="primary">rimI</name>
    <name evidence="7" type="ORF">HLPR_02510</name>
</gene>
<evidence type="ECO:0000256" key="5">
    <source>
        <dbReference type="RuleBase" id="RU363094"/>
    </source>
</evidence>
<dbReference type="SUPFAM" id="SSF55729">
    <property type="entry name" value="Acyl-CoA N-acyltransferases (Nat)"/>
    <property type="match status" value="1"/>
</dbReference>
<dbReference type="CDD" id="cd04301">
    <property type="entry name" value="NAT_SF"/>
    <property type="match status" value="1"/>
</dbReference>
<dbReference type="EC" id="2.3.1.266" evidence="5"/>
<dbReference type="InterPro" id="IPR016181">
    <property type="entry name" value="Acyl_CoA_acyltransferase"/>
</dbReference>
<reference evidence="7 8" key="1">
    <citation type="submission" date="2023-08" db="EMBL/GenBank/DDBJ databases">
        <title>Helicovermis profunda gen. nov., sp. nov., a novel mesophilic, fermentative bacterium within the Bacillota from a deep-sea hydrothermal vent chimney.</title>
        <authorList>
            <person name="Miyazaki U."/>
            <person name="Mizutani D."/>
            <person name="Hashimoto Y."/>
            <person name="Tame A."/>
            <person name="Sawayama S."/>
            <person name="Miyazaki J."/>
            <person name="Takai K."/>
            <person name="Nakagawa S."/>
        </authorList>
    </citation>
    <scope>NUCLEOTIDE SEQUENCE [LARGE SCALE GENOMIC DNA]</scope>
    <source>
        <strain evidence="7 8">S502</strain>
    </source>
</reference>